<dbReference type="SUPFAM" id="SSF56935">
    <property type="entry name" value="Porins"/>
    <property type="match status" value="1"/>
</dbReference>
<comment type="similarity">
    <text evidence="7">Belongs to the TonB-dependent receptor family.</text>
</comment>
<dbReference type="EMBL" id="CP048113">
    <property type="protein sequence ID" value="QHS63886.1"/>
    <property type="molecule type" value="Genomic_DNA"/>
</dbReference>
<sequence length="1035" mass="113854">MKKLTMLLMLICALHVHMCHALAADRSSGPPVTISGKITDRDGAPVIGAAIRVKGTTAGTSTNTSGNFTLTAVPENAVLIISSMGYNSMEIILKRTDKGYTASTAKATDAEHLQVTAGDAPHLTIRLSSSVQELGERVVIAYGTVRKRDLTGAVVSIREADITATPVNNAMEALQGKVAGMDITRPSGAAGTNVNILLRGSRSIYGDNSPLFIVDGIQSSYDQINPSDIASIDILKDASSTAIYGSAGSNGVVIITTKKGKAGKSTVNLDVFYGLSGSPHFFHGMTGDEYTNYRRELYRTVNGEYPQDMSQIFTTEPVFDAYNKGKWIDWVGLITDNTATQQKYHLSLADGSGKTKVYTSFTYTKEEGLLSNENLNRYALRMNLDRDIASWMKVGANINVNYSIQNARGKNIFTKSLSALPLGDPYDAQGNINPVFVEGESTPLGDQIPMQYADNTRSTYAFMTGYLDVKPHKDLTYRSVIGVTLNNSRNGKYWGKQAVSNVVNGYAYPLAGIYNAFSYGYTWENIVTYNKTITTDHQLTLTGITSWAKNSADYNNALGQGQELDYYQFYNLANGTQKQGIASSYEQKQRMSFAGRINYSFRGKYLLTLTNRWDGVSHLAKGHKWSTFPAGVVAWRLSDEGFMQGAKGWMDELKLRAGYGVTGNSGGMSAYSSQTQAAMFQAISLDGKLVPNVQYAGTYSNPLISWERSYNTNIGIDLSLLKRRITLAGEVYNTDTKGLLFKRTLPVTAGLTTWASPLQMWQNIGQTNNKGFELSLNTRNIVKPAFEWSTNFSFTSNREKIVYLPDGDVILENLFQGQPISAHYNYKYQGIWSTAEATTAALYGAKPGFVKVATVEKFDANGVGDKGVHPYSQNDRMILGSSVPKWLLGVNNNVTFRNFDLNIFTMVRWGQMLNSSLLGWYTTNEDGQPAGINYWTPENQPARYPRPGINSTLGIESLRYVDGSFIKIKTITAGYTFPSRLTKYAHISKGRIYASAYNPLVYTKNRDLKGTDPETGGSDTFPLFATYVFGMNITF</sequence>
<evidence type="ECO:0000259" key="9">
    <source>
        <dbReference type="Pfam" id="PF07715"/>
    </source>
</evidence>
<dbReference type="InterPro" id="IPR023996">
    <property type="entry name" value="TonB-dep_OMP_SusC/RagA"/>
</dbReference>
<dbReference type="Gene3D" id="2.40.170.20">
    <property type="entry name" value="TonB-dependent receptor, beta-barrel domain"/>
    <property type="match status" value="1"/>
</dbReference>
<dbReference type="InterPro" id="IPR036942">
    <property type="entry name" value="Beta-barrel_TonB_sf"/>
</dbReference>
<evidence type="ECO:0000256" key="7">
    <source>
        <dbReference type="PROSITE-ProRule" id="PRU01360"/>
    </source>
</evidence>
<dbReference type="Proteomes" id="UP000476411">
    <property type="component" value="Chromosome"/>
</dbReference>
<protein>
    <submittedName>
        <fullName evidence="10">TonB-dependent receptor</fullName>
    </submittedName>
</protein>
<dbReference type="Gene3D" id="2.170.130.10">
    <property type="entry name" value="TonB-dependent receptor, plug domain"/>
    <property type="match status" value="1"/>
</dbReference>
<dbReference type="Gene3D" id="2.60.40.1120">
    <property type="entry name" value="Carboxypeptidase-like, regulatory domain"/>
    <property type="match status" value="1"/>
</dbReference>
<evidence type="ECO:0000256" key="6">
    <source>
        <dbReference type="ARBA" id="ARBA00023237"/>
    </source>
</evidence>
<dbReference type="PROSITE" id="PS52016">
    <property type="entry name" value="TONB_DEPENDENT_REC_3"/>
    <property type="match status" value="1"/>
</dbReference>
<dbReference type="InterPro" id="IPR039426">
    <property type="entry name" value="TonB-dep_rcpt-like"/>
</dbReference>
<keyword evidence="3 7" id="KW-1134">Transmembrane beta strand</keyword>
<proteinExistence type="inferred from homology"/>
<keyword evidence="11" id="KW-1185">Reference proteome</keyword>
<evidence type="ECO:0000256" key="3">
    <source>
        <dbReference type="ARBA" id="ARBA00022452"/>
    </source>
</evidence>
<keyword evidence="4 7" id="KW-0812">Transmembrane</keyword>
<evidence type="ECO:0000256" key="8">
    <source>
        <dbReference type="SAM" id="SignalP"/>
    </source>
</evidence>
<gene>
    <name evidence="10" type="ORF">GWR21_31190</name>
</gene>
<evidence type="ECO:0000256" key="4">
    <source>
        <dbReference type="ARBA" id="ARBA00022692"/>
    </source>
</evidence>
<dbReference type="NCBIfam" id="TIGR04057">
    <property type="entry name" value="SusC_RagA_signa"/>
    <property type="match status" value="1"/>
</dbReference>
<dbReference type="Pfam" id="PF13715">
    <property type="entry name" value="CarbopepD_reg_2"/>
    <property type="match status" value="1"/>
</dbReference>
<accession>A0A6B9ZPI8</accession>
<keyword evidence="6 7" id="KW-0998">Cell outer membrane</keyword>
<dbReference type="GO" id="GO:0009279">
    <property type="term" value="C:cell outer membrane"/>
    <property type="evidence" value="ECO:0007669"/>
    <property type="project" value="UniProtKB-SubCell"/>
</dbReference>
<dbReference type="KEGG" id="chih:GWR21_31190"/>
<dbReference type="RefSeq" id="WP_162335602.1">
    <property type="nucleotide sequence ID" value="NZ_CP048113.1"/>
</dbReference>
<evidence type="ECO:0000313" key="10">
    <source>
        <dbReference type="EMBL" id="QHS63886.1"/>
    </source>
</evidence>
<keyword evidence="10" id="KW-0675">Receptor</keyword>
<dbReference type="SUPFAM" id="SSF49464">
    <property type="entry name" value="Carboxypeptidase regulatory domain-like"/>
    <property type="match status" value="1"/>
</dbReference>
<evidence type="ECO:0000256" key="1">
    <source>
        <dbReference type="ARBA" id="ARBA00004571"/>
    </source>
</evidence>
<dbReference type="InterPro" id="IPR037066">
    <property type="entry name" value="Plug_dom_sf"/>
</dbReference>
<dbReference type="Pfam" id="PF07715">
    <property type="entry name" value="Plug"/>
    <property type="match status" value="1"/>
</dbReference>
<feature type="signal peptide" evidence="8">
    <location>
        <begin position="1"/>
        <end position="23"/>
    </location>
</feature>
<evidence type="ECO:0000256" key="2">
    <source>
        <dbReference type="ARBA" id="ARBA00022448"/>
    </source>
</evidence>
<keyword evidence="8" id="KW-0732">Signal</keyword>
<feature type="domain" description="TonB-dependent receptor plug" evidence="9">
    <location>
        <begin position="147"/>
        <end position="252"/>
    </location>
</feature>
<dbReference type="InterPro" id="IPR012910">
    <property type="entry name" value="Plug_dom"/>
</dbReference>
<evidence type="ECO:0000313" key="11">
    <source>
        <dbReference type="Proteomes" id="UP000476411"/>
    </source>
</evidence>
<evidence type="ECO:0000256" key="5">
    <source>
        <dbReference type="ARBA" id="ARBA00023136"/>
    </source>
</evidence>
<dbReference type="NCBIfam" id="TIGR04056">
    <property type="entry name" value="OMP_RagA_SusC"/>
    <property type="match status" value="1"/>
</dbReference>
<dbReference type="InterPro" id="IPR008969">
    <property type="entry name" value="CarboxyPept-like_regulatory"/>
</dbReference>
<feature type="chain" id="PRO_5025682325" evidence="8">
    <location>
        <begin position="24"/>
        <end position="1035"/>
    </location>
</feature>
<comment type="subcellular location">
    <subcellularLocation>
        <location evidence="1 7">Cell outer membrane</location>
        <topology evidence="1 7">Multi-pass membrane protein</topology>
    </subcellularLocation>
</comment>
<dbReference type="InterPro" id="IPR023997">
    <property type="entry name" value="TonB-dep_OMP_SusC/RagA_CS"/>
</dbReference>
<keyword evidence="5 7" id="KW-0472">Membrane</keyword>
<reference evidence="10 11" key="1">
    <citation type="submission" date="2020-01" db="EMBL/GenBank/DDBJ databases">
        <title>Complete genome sequence of Chitinophaga sp. H33E-04 isolated from quinoa roots.</title>
        <authorList>
            <person name="Weon H.-Y."/>
            <person name="Lee S.A."/>
        </authorList>
    </citation>
    <scope>NUCLEOTIDE SEQUENCE [LARGE SCALE GENOMIC DNA]</scope>
    <source>
        <strain evidence="10 11">H33E-04</strain>
    </source>
</reference>
<organism evidence="10 11">
    <name type="scientific">Chitinophaga agri</name>
    <dbReference type="NCBI Taxonomy" id="2703787"/>
    <lineage>
        <taxon>Bacteria</taxon>
        <taxon>Pseudomonadati</taxon>
        <taxon>Bacteroidota</taxon>
        <taxon>Chitinophagia</taxon>
        <taxon>Chitinophagales</taxon>
        <taxon>Chitinophagaceae</taxon>
        <taxon>Chitinophaga</taxon>
    </lineage>
</organism>
<keyword evidence="2 7" id="KW-0813">Transport</keyword>
<name>A0A6B9ZPI8_9BACT</name>
<dbReference type="AlphaFoldDB" id="A0A6B9ZPI8"/>